<sequence>MRKVCHQEEWNGYDEFLTNNFDITAEEVAFFTQEEIYGLVEDNFNLPKLVG</sequence>
<dbReference type="EMBL" id="AMZN01000004">
    <property type="protein sequence ID" value="ELR73627.1"/>
    <property type="molecule type" value="Genomic_DNA"/>
</dbReference>
<name>L8K2E8_9BACT</name>
<dbReference type="STRING" id="1237149.C900_02712"/>
<dbReference type="Proteomes" id="UP000011135">
    <property type="component" value="Unassembled WGS sequence"/>
</dbReference>
<proteinExistence type="predicted"/>
<accession>L8K2E8</accession>
<evidence type="ECO:0000313" key="1">
    <source>
        <dbReference type="EMBL" id="ELR73627.1"/>
    </source>
</evidence>
<dbReference type="AlphaFoldDB" id="L8K2E8"/>
<organism evidence="1 2">
    <name type="scientific">Fulvivirga imtechensis AK7</name>
    <dbReference type="NCBI Taxonomy" id="1237149"/>
    <lineage>
        <taxon>Bacteria</taxon>
        <taxon>Pseudomonadati</taxon>
        <taxon>Bacteroidota</taxon>
        <taxon>Cytophagia</taxon>
        <taxon>Cytophagales</taxon>
        <taxon>Fulvivirgaceae</taxon>
        <taxon>Fulvivirga</taxon>
    </lineage>
</organism>
<gene>
    <name evidence="1" type="ORF">C900_02712</name>
</gene>
<evidence type="ECO:0000313" key="2">
    <source>
        <dbReference type="Proteomes" id="UP000011135"/>
    </source>
</evidence>
<protein>
    <submittedName>
        <fullName evidence="1">Uncharacterized protein</fullName>
    </submittedName>
</protein>
<keyword evidence="2" id="KW-1185">Reference proteome</keyword>
<comment type="caution">
    <text evidence="1">The sequence shown here is derived from an EMBL/GenBank/DDBJ whole genome shotgun (WGS) entry which is preliminary data.</text>
</comment>
<reference evidence="1 2" key="1">
    <citation type="submission" date="2012-12" db="EMBL/GenBank/DDBJ databases">
        <title>Genome assembly of Fulvivirga imtechensis AK7.</title>
        <authorList>
            <person name="Nupur N."/>
            <person name="Khatri I."/>
            <person name="Kumar R."/>
            <person name="Subramanian S."/>
            <person name="Pinnaka A."/>
        </authorList>
    </citation>
    <scope>NUCLEOTIDE SEQUENCE [LARGE SCALE GENOMIC DNA]</scope>
    <source>
        <strain evidence="1 2">AK7</strain>
    </source>
</reference>